<feature type="domain" description="Tyr recombinase" evidence="4">
    <location>
        <begin position="216"/>
        <end position="412"/>
    </location>
</feature>
<keyword evidence="6" id="KW-1185">Reference proteome</keyword>
<sequence length="418" mass="48976">MKALVSFSPIHSGISFRLELGNQPKRNGDYAILLRITENRRLKRIFTGLTVKIEHWDAKREEVKRKDSNYIQKNTRLQEILSQVNRFQQDIPNLTSEDLIKTLRGEKVTRQEPELFDYAYNCYLKGKPFNTIKSTTSILNKVKAFTGKEELLFSNLNLDFVSRFEVHLRREYKNNDTTVDINLSKLKAIFNHAVRHQIVSYDINPFRIYRIKEGKPNKLRLTEEEVEQFAKVNLPTHSLLWHTRNYWMFAFYSAGIRFSDVACMSWKNILEKPDGSIYVSYDMQKTGKYHTVRLPKRAIEILNHYRYPKQNGQSAFVFPILNTGRDLSDERTLKIEISCKNALINKYLKKICELAQIDKKVSFHTARHSFADIGRQKASLYDISKLLGHTRLAITEQYFAQKDENAMTKAMVTIFPDE</sequence>
<dbReference type="Gene3D" id="1.10.150.130">
    <property type="match status" value="1"/>
</dbReference>
<reference evidence="6" key="1">
    <citation type="journal article" date="2019" name="Int. J. Syst. Evol. Microbiol.">
        <title>The Global Catalogue of Microorganisms (GCM) 10K type strain sequencing project: providing services to taxonomists for standard genome sequencing and annotation.</title>
        <authorList>
            <consortium name="The Broad Institute Genomics Platform"/>
            <consortium name="The Broad Institute Genome Sequencing Center for Infectious Disease"/>
            <person name="Wu L."/>
            <person name="Ma J."/>
        </authorList>
    </citation>
    <scope>NUCLEOTIDE SEQUENCE [LARGE SCALE GENOMIC DNA]</scope>
    <source>
        <strain evidence="6">JCM 17927</strain>
    </source>
</reference>
<evidence type="ECO:0000259" key="4">
    <source>
        <dbReference type="PROSITE" id="PS51898"/>
    </source>
</evidence>
<protein>
    <submittedName>
        <fullName evidence="5">Site-specific integrase</fullName>
    </submittedName>
</protein>
<dbReference type="PROSITE" id="PS51898">
    <property type="entry name" value="TYR_RECOMBINASE"/>
    <property type="match status" value="1"/>
</dbReference>
<dbReference type="InterPro" id="IPR025269">
    <property type="entry name" value="SAM-like_dom"/>
</dbReference>
<comment type="caution">
    <text evidence="5">The sequence shown here is derived from an EMBL/GenBank/DDBJ whole genome shotgun (WGS) entry which is preliminary data.</text>
</comment>
<evidence type="ECO:0000256" key="3">
    <source>
        <dbReference type="ARBA" id="ARBA00023172"/>
    </source>
</evidence>
<keyword evidence="2" id="KW-0238">DNA-binding</keyword>
<dbReference type="PANTHER" id="PTHR30349:SF64">
    <property type="entry name" value="PROPHAGE INTEGRASE INTD-RELATED"/>
    <property type="match status" value="1"/>
</dbReference>
<evidence type="ECO:0000256" key="1">
    <source>
        <dbReference type="ARBA" id="ARBA00008857"/>
    </source>
</evidence>
<dbReference type="RefSeq" id="WP_345240556.1">
    <property type="nucleotide sequence ID" value="NZ_BAABHD010000005.1"/>
</dbReference>
<dbReference type="InterPro" id="IPR011010">
    <property type="entry name" value="DNA_brk_join_enz"/>
</dbReference>
<dbReference type="Pfam" id="PF13102">
    <property type="entry name" value="Phage_int_SAM_5"/>
    <property type="match status" value="1"/>
</dbReference>
<dbReference type="Gene3D" id="1.10.443.10">
    <property type="entry name" value="Intergrase catalytic core"/>
    <property type="match status" value="1"/>
</dbReference>
<dbReference type="InterPro" id="IPR035386">
    <property type="entry name" value="Arm-DNA-bind_5"/>
</dbReference>
<dbReference type="SUPFAM" id="SSF56349">
    <property type="entry name" value="DNA breaking-rejoining enzymes"/>
    <property type="match status" value="1"/>
</dbReference>
<comment type="similarity">
    <text evidence="1">Belongs to the 'phage' integrase family.</text>
</comment>
<dbReference type="InterPro" id="IPR002104">
    <property type="entry name" value="Integrase_catalytic"/>
</dbReference>
<evidence type="ECO:0000256" key="2">
    <source>
        <dbReference type="ARBA" id="ARBA00023125"/>
    </source>
</evidence>
<dbReference type="Pfam" id="PF00589">
    <property type="entry name" value="Phage_integrase"/>
    <property type="match status" value="1"/>
</dbReference>
<accession>A0ABP8MD88</accession>
<gene>
    <name evidence="5" type="ORF">GCM10023189_06840</name>
</gene>
<organism evidence="5 6">
    <name type="scientific">Nibrella saemangeumensis</name>
    <dbReference type="NCBI Taxonomy" id="1084526"/>
    <lineage>
        <taxon>Bacteria</taxon>
        <taxon>Pseudomonadati</taxon>
        <taxon>Bacteroidota</taxon>
        <taxon>Cytophagia</taxon>
        <taxon>Cytophagales</taxon>
        <taxon>Spirosomataceae</taxon>
        <taxon>Nibrella</taxon>
    </lineage>
</organism>
<dbReference type="InterPro" id="IPR010998">
    <property type="entry name" value="Integrase_recombinase_N"/>
</dbReference>
<name>A0ABP8MD88_9BACT</name>
<dbReference type="PANTHER" id="PTHR30349">
    <property type="entry name" value="PHAGE INTEGRASE-RELATED"/>
    <property type="match status" value="1"/>
</dbReference>
<dbReference type="Proteomes" id="UP001501175">
    <property type="component" value="Unassembled WGS sequence"/>
</dbReference>
<dbReference type="InterPro" id="IPR050090">
    <property type="entry name" value="Tyrosine_recombinase_XerCD"/>
</dbReference>
<dbReference type="InterPro" id="IPR013762">
    <property type="entry name" value="Integrase-like_cat_sf"/>
</dbReference>
<dbReference type="EMBL" id="BAABHD010000005">
    <property type="protein sequence ID" value="GAA4448656.1"/>
    <property type="molecule type" value="Genomic_DNA"/>
</dbReference>
<evidence type="ECO:0000313" key="5">
    <source>
        <dbReference type="EMBL" id="GAA4448656.1"/>
    </source>
</evidence>
<dbReference type="CDD" id="cd01185">
    <property type="entry name" value="INTN1_C_like"/>
    <property type="match status" value="1"/>
</dbReference>
<proteinExistence type="inferred from homology"/>
<evidence type="ECO:0000313" key="6">
    <source>
        <dbReference type="Proteomes" id="UP001501175"/>
    </source>
</evidence>
<keyword evidence="3" id="KW-0233">DNA recombination</keyword>
<dbReference type="Pfam" id="PF17293">
    <property type="entry name" value="Arm-DNA-bind_5"/>
    <property type="match status" value="1"/>
</dbReference>